<gene>
    <name evidence="1" type="ordered locus">CNE_BB2p02510</name>
</gene>
<dbReference type="EMBL" id="CP002880">
    <property type="protein sequence ID" value="AEI83055.1"/>
    <property type="molecule type" value="Genomic_DNA"/>
</dbReference>
<reference evidence="1 2" key="1">
    <citation type="journal article" date="2011" name="J. Bacteriol.">
        <title>Complete genome sequence of the type strain Cupriavidus necator N-1.</title>
        <authorList>
            <person name="Poehlein A."/>
            <person name="Kusian B."/>
            <person name="Friedrich B."/>
            <person name="Daniel R."/>
            <person name="Bowien B."/>
        </authorList>
    </citation>
    <scope>NUCLEOTIDE SEQUENCE [LARGE SCALE GENOMIC DNA]</scope>
    <source>
        <strain evidence="2">ATCC 43291 / DSM 13513 / CCUG 52238 / LMG 8453 / N-1</strain>
        <plasmid evidence="1 2">pBB2</plasmid>
    </source>
</reference>
<accession>F8GYW4</accession>
<dbReference type="HOGENOM" id="CLU_1882279_0_0_4"/>
<keyword evidence="1" id="KW-0614">Plasmid</keyword>
<dbReference type="Proteomes" id="UP000006798">
    <property type="component" value="Plasmid pBB2"/>
</dbReference>
<protein>
    <submittedName>
        <fullName evidence="1">Uncharacterized protein</fullName>
    </submittedName>
</protein>
<evidence type="ECO:0000313" key="1">
    <source>
        <dbReference type="EMBL" id="AEI83055.1"/>
    </source>
</evidence>
<dbReference type="RefSeq" id="WP_013954338.1">
    <property type="nucleotide sequence ID" value="NC_015724.1"/>
</dbReference>
<dbReference type="GeneID" id="34307728"/>
<evidence type="ECO:0000313" key="2">
    <source>
        <dbReference type="Proteomes" id="UP000006798"/>
    </source>
</evidence>
<dbReference type="AlphaFoldDB" id="F8GYW4"/>
<sequence>MSTDSNGLLLYPPALVEGQVLPAVRFASCYEFRIVDRRTGTKVSDFVGSMCALFERRVGTLQRLKLATGGTLLCWPIRYTKFVDPGRFRLVDTDIELEPTMLDMTDWCCPARRLVMRQEVRYRNQQQVADVLEID</sequence>
<proteinExistence type="predicted"/>
<name>F8GYW4_CUPNN</name>
<geneLocation type="plasmid" evidence="1 2">
    <name>pBB2</name>
</geneLocation>
<organism evidence="1 2">
    <name type="scientific">Cupriavidus necator (strain ATCC 43291 / DSM 13513 / CCUG 52238 / LMG 8453 / N-1)</name>
    <name type="common">Ralstonia eutropha</name>
    <dbReference type="NCBI Taxonomy" id="1042878"/>
    <lineage>
        <taxon>Bacteria</taxon>
        <taxon>Pseudomonadati</taxon>
        <taxon>Pseudomonadota</taxon>
        <taxon>Betaproteobacteria</taxon>
        <taxon>Burkholderiales</taxon>
        <taxon>Burkholderiaceae</taxon>
        <taxon>Cupriavidus</taxon>
    </lineage>
</organism>
<dbReference type="KEGG" id="cnc:CNE_BB2p02510"/>